<name>A0A8T2IPQ2_9PIPI</name>
<dbReference type="EMBL" id="JAACNH010000009">
    <property type="protein sequence ID" value="KAG8432126.1"/>
    <property type="molecule type" value="Genomic_DNA"/>
</dbReference>
<protein>
    <submittedName>
        <fullName evidence="1">Uncharacterized protein</fullName>
    </submittedName>
</protein>
<evidence type="ECO:0000313" key="1">
    <source>
        <dbReference type="EMBL" id="KAG8432126.1"/>
    </source>
</evidence>
<gene>
    <name evidence="1" type="ORF">GDO86_016671</name>
</gene>
<sequence>MYKHSVLRQTEGTMGDVTLLTGQRISKTSVDLSLAKTSLPNSAPAFTLPPRNCRVPAGGTAKFDVKVPGNVPL</sequence>
<accession>A0A8T2IPQ2</accession>
<evidence type="ECO:0000313" key="2">
    <source>
        <dbReference type="Proteomes" id="UP000812440"/>
    </source>
</evidence>
<dbReference type="AlphaFoldDB" id="A0A8T2IPQ2"/>
<dbReference type="OrthoDB" id="9806452at2759"/>
<comment type="caution">
    <text evidence="1">The sequence shown here is derived from an EMBL/GenBank/DDBJ whole genome shotgun (WGS) entry which is preliminary data.</text>
</comment>
<dbReference type="Proteomes" id="UP000812440">
    <property type="component" value="Chromosome 9"/>
</dbReference>
<proteinExistence type="predicted"/>
<keyword evidence="2" id="KW-1185">Reference proteome</keyword>
<reference evidence="1" key="1">
    <citation type="thesis" date="2020" institute="ProQuest LLC" country="789 East Eisenhower Parkway, Ann Arbor, MI, USA">
        <title>Comparative Genomics and Chromosome Evolution.</title>
        <authorList>
            <person name="Mudd A.B."/>
        </authorList>
    </citation>
    <scope>NUCLEOTIDE SEQUENCE</scope>
    <source>
        <strain evidence="1">Female2</strain>
        <tissue evidence="1">Blood</tissue>
    </source>
</reference>
<organism evidence="1 2">
    <name type="scientific">Hymenochirus boettgeri</name>
    <name type="common">Congo dwarf clawed frog</name>
    <dbReference type="NCBI Taxonomy" id="247094"/>
    <lineage>
        <taxon>Eukaryota</taxon>
        <taxon>Metazoa</taxon>
        <taxon>Chordata</taxon>
        <taxon>Craniata</taxon>
        <taxon>Vertebrata</taxon>
        <taxon>Euteleostomi</taxon>
        <taxon>Amphibia</taxon>
        <taxon>Batrachia</taxon>
        <taxon>Anura</taxon>
        <taxon>Pipoidea</taxon>
        <taxon>Pipidae</taxon>
        <taxon>Pipinae</taxon>
        <taxon>Hymenochirus</taxon>
    </lineage>
</organism>